<evidence type="ECO:0000313" key="2">
    <source>
        <dbReference type="Proteomes" id="UP001457282"/>
    </source>
</evidence>
<evidence type="ECO:0000313" key="1">
    <source>
        <dbReference type="EMBL" id="KAK9911769.1"/>
    </source>
</evidence>
<dbReference type="EMBL" id="JBEDUW010000007">
    <property type="protein sequence ID" value="KAK9911769.1"/>
    <property type="molecule type" value="Genomic_DNA"/>
</dbReference>
<proteinExistence type="predicted"/>
<dbReference type="AlphaFoldDB" id="A0AAW1VTS7"/>
<comment type="caution">
    <text evidence="1">The sequence shown here is derived from an EMBL/GenBank/DDBJ whole genome shotgun (WGS) entry which is preliminary data.</text>
</comment>
<gene>
    <name evidence="1" type="ORF">M0R45_035659</name>
</gene>
<sequence length="152" mass="16309">MQYAQPVYLRNQSTQTQHRRALRPLLGLSSSTASFPPCLQSSQDAVAAAPCSSAAPQLPALQSRRRRHCPLPLSPADQFAAPPSSSASSPLCLFPIAVDGFVFLHHAYFVTARTRVRLPASPTQFRRRRNSQVSSAVILAAAISLNSLASAA</sequence>
<name>A0AAW1VTS7_RUBAR</name>
<dbReference type="Proteomes" id="UP001457282">
    <property type="component" value="Unassembled WGS sequence"/>
</dbReference>
<reference evidence="1 2" key="1">
    <citation type="journal article" date="2023" name="G3 (Bethesda)">
        <title>A chromosome-length genome assembly and annotation of blackberry (Rubus argutus, cv. 'Hillquist').</title>
        <authorList>
            <person name="Bruna T."/>
            <person name="Aryal R."/>
            <person name="Dudchenko O."/>
            <person name="Sargent D.J."/>
            <person name="Mead D."/>
            <person name="Buti M."/>
            <person name="Cavallini A."/>
            <person name="Hytonen T."/>
            <person name="Andres J."/>
            <person name="Pham M."/>
            <person name="Weisz D."/>
            <person name="Mascagni F."/>
            <person name="Usai G."/>
            <person name="Natali L."/>
            <person name="Bassil N."/>
            <person name="Fernandez G.E."/>
            <person name="Lomsadze A."/>
            <person name="Armour M."/>
            <person name="Olukolu B."/>
            <person name="Poorten T."/>
            <person name="Britton C."/>
            <person name="Davik J."/>
            <person name="Ashrafi H."/>
            <person name="Aiden E.L."/>
            <person name="Borodovsky M."/>
            <person name="Worthington M."/>
        </authorList>
    </citation>
    <scope>NUCLEOTIDE SEQUENCE [LARGE SCALE GENOMIC DNA]</scope>
    <source>
        <strain evidence="1">PI 553951</strain>
    </source>
</reference>
<protein>
    <submittedName>
        <fullName evidence="1">Uncharacterized protein</fullName>
    </submittedName>
</protein>
<accession>A0AAW1VTS7</accession>
<organism evidence="1 2">
    <name type="scientific">Rubus argutus</name>
    <name type="common">Southern blackberry</name>
    <dbReference type="NCBI Taxonomy" id="59490"/>
    <lineage>
        <taxon>Eukaryota</taxon>
        <taxon>Viridiplantae</taxon>
        <taxon>Streptophyta</taxon>
        <taxon>Embryophyta</taxon>
        <taxon>Tracheophyta</taxon>
        <taxon>Spermatophyta</taxon>
        <taxon>Magnoliopsida</taxon>
        <taxon>eudicotyledons</taxon>
        <taxon>Gunneridae</taxon>
        <taxon>Pentapetalae</taxon>
        <taxon>rosids</taxon>
        <taxon>fabids</taxon>
        <taxon>Rosales</taxon>
        <taxon>Rosaceae</taxon>
        <taxon>Rosoideae</taxon>
        <taxon>Rosoideae incertae sedis</taxon>
        <taxon>Rubus</taxon>
    </lineage>
</organism>
<keyword evidence="2" id="KW-1185">Reference proteome</keyword>